<protein>
    <recommendedName>
        <fullName evidence="1">D-inositol 3-phosphate glycosyltransferase</fullName>
    </recommendedName>
</protein>
<reference evidence="6 7" key="1">
    <citation type="submission" date="2024-05" db="EMBL/GenBank/DDBJ databases">
        <authorList>
            <person name="Yi C."/>
        </authorList>
    </citation>
    <scope>NUCLEOTIDE SEQUENCE [LARGE SCALE GENOMIC DNA]</scope>
    <source>
        <strain evidence="6 7">XS13</strain>
    </source>
</reference>
<evidence type="ECO:0000256" key="2">
    <source>
        <dbReference type="ARBA" id="ARBA00022676"/>
    </source>
</evidence>
<evidence type="ECO:0000259" key="5">
    <source>
        <dbReference type="Pfam" id="PF13439"/>
    </source>
</evidence>
<organism evidence="6 7">
    <name type="scientific">Citricoccus nitrophenolicus</name>
    <dbReference type="NCBI Taxonomy" id="863575"/>
    <lineage>
        <taxon>Bacteria</taxon>
        <taxon>Bacillati</taxon>
        <taxon>Actinomycetota</taxon>
        <taxon>Actinomycetes</taxon>
        <taxon>Micrococcales</taxon>
        <taxon>Micrococcaceae</taxon>
        <taxon>Citricoccus</taxon>
    </lineage>
</organism>
<evidence type="ECO:0000256" key="1">
    <source>
        <dbReference type="ARBA" id="ARBA00021292"/>
    </source>
</evidence>
<dbReference type="Proteomes" id="UP001484097">
    <property type="component" value="Unassembled WGS sequence"/>
</dbReference>
<evidence type="ECO:0000256" key="3">
    <source>
        <dbReference type="ARBA" id="ARBA00022679"/>
    </source>
</evidence>
<dbReference type="Pfam" id="PF00534">
    <property type="entry name" value="Glycos_transf_1"/>
    <property type="match status" value="1"/>
</dbReference>
<feature type="domain" description="Glycosyl transferase family 1" evidence="4">
    <location>
        <begin position="195"/>
        <end position="375"/>
    </location>
</feature>
<evidence type="ECO:0000313" key="7">
    <source>
        <dbReference type="Proteomes" id="UP001484097"/>
    </source>
</evidence>
<dbReference type="Pfam" id="PF13439">
    <property type="entry name" value="Glyco_transf_4"/>
    <property type="match status" value="1"/>
</dbReference>
<keyword evidence="7" id="KW-1185">Reference proteome</keyword>
<dbReference type="SUPFAM" id="SSF53756">
    <property type="entry name" value="UDP-Glycosyltransferase/glycogen phosphorylase"/>
    <property type="match status" value="1"/>
</dbReference>
<evidence type="ECO:0000313" key="6">
    <source>
        <dbReference type="EMBL" id="MEO9246172.1"/>
    </source>
</evidence>
<dbReference type="InterPro" id="IPR050194">
    <property type="entry name" value="Glycosyltransferase_grp1"/>
</dbReference>
<feature type="domain" description="Glycosyltransferase subfamily 4-like N-terminal" evidence="5">
    <location>
        <begin position="15"/>
        <end position="182"/>
    </location>
</feature>
<sequence>MRIDIVTKEFPPTIYGGAGVHVAELSRVLARRTDLRVHAFGEDREPDFHGAAVTSYGVPGGLEDANAAIQTLGTDLTILANLAGTDLIHTHTWYANMAGHLGGLLHGVPHVLSAHSLEPLRPWKAEQLGGGYRVSSWAEATTYASAAAVIAVSAGMRRDILAAYPDVDPERVRVVHNGIDTELWTPQDDVGPLARHGIDPDRPTVAFVGRVTRQKGVPYLLRAVSQLAPEVQLVLCAGAADTPELAAEVNALIEELQSTRDGVVVIEGMLPRAEIMQVLSQATVFACPSIYEPLGIVNLEAMACGTAVVASAVGGIPEVVQEGATGRLVAVEQASDGTGTPVDPDRFVSDFAAALTAVLEDPDRARRMGEAGRQRAIDHFSWESIADQTLDVYESARR</sequence>
<dbReference type="CDD" id="cd03801">
    <property type="entry name" value="GT4_PimA-like"/>
    <property type="match status" value="1"/>
</dbReference>
<proteinExistence type="predicted"/>
<dbReference type="Gene3D" id="3.40.50.2000">
    <property type="entry name" value="Glycogen Phosphorylase B"/>
    <property type="match status" value="2"/>
</dbReference>
<evidence type="ECO:0000259" key="4">
    <source>
        <dbReference type="Pfam" id="PF00534"/>
    </source>
</evidence>
<dbReference type="InterPro" id="IPR011875">
    <property type="entry name" value="M1P_synthase"/>
</dbReference>
<dbReference type="RefSeq" id="WP_347918110.1">
    <property type="nucleotide sequence ID" value="NZ_JBDXMX010000001.1"/>
</dbReference>
<dbReference type="EMBL" id="JBDXMX010000001">
    <property type="protein sequence ID" value="MEO9246172.1"/>
    <property type="molecule type" value="Genomic_DNA"/>
</dbReference>
<keyword evidence="3 6" id="KW-0808">Transferase</keyword>
<dbReference type="InterPro" id="IPR001296">
    <property type="entry name" value="Glyco_trans_1"/>
</dbReference>
<dbReference type="PANTHER" id="PTHR45947">
    <property type="entry name" value="SULFOQUINOVOSYL TRANSFERASE SQD2"/>
    <property type="match status" value="1"/>
</dbReference>
<dbReference type="PANTHER" id="PTHR45947:SF3">
    <property type="entry name" value="SULFOQUINOVOSYL TRANSFERASE SQD2"/>
    <property type="match status" value="1"/>
</dbReference>
<comment type="caution">
    <text evidence="6">The sequence shown here is derived from an EMBL/GenBank/DDBJ whole genome shotgun (WGS) entry which is preliminary data.</text>
</comment>
<keyword evidence="2 6" id="KW-0328">Glycosyltransferase</keyword>
<gene>
    <name evidence="6" type="primary">glgA</name>
    <name evidence="6" type="ORF">ABDK96_00545</name>
</gene>
<dbReference type="GO" id="GO:0009011">
    <property type="term" value="F:alpha-1,4-glucan glucosyltransferase (ADP-glucose donor) activity"/>
    <property type="evidence" value="ECO:0007669"/>
    <property type="project" value="UniProtKB-EC"/>
</dbReference>
<name>A0ABV0IDF9_9MICC</name>
<dbReference type="InterPro" id="IPR028098">
    <property type="entry name" value="Glyco_trans_4-like_N"/>
</dbReference>
<accession>A0ABV0IDF9</accession>
<dbReference type="NCBIfam" id="TIGR02149">
    <property type="entry name" value="glgA_Coryne"/>
    <property type="match status" value="1"/>
</dbReference>